<dbReference type="OrthoDB" id="5180791at2"/>
<dbReference type="EMBL" id="CP031165">
    <property type="protein sequence ID" value="AXV06991.1"/>
    <property type="molecule type" value="Genomic_DNA"/>
</dbReference>
<dbReference type="InterPro" id="IPR021421">
    <property type="entry name" value="DUF3071"/>
</dbReference>
<feature type="compositionally biased region" description="Pro residues" evidence="1">
    <location>
        <begin position="267"/>
        <end position="291"/>
    </location>
</feature>
<reference evidence="3 4" key="1">
    <citation type="submission" date="2018-09" db="EMBL/GenBank/DDBJ databases">
        <title>Complete genome sequence of Euzebya sp. DY32-46 isolated from seawater of Pacific Ocean.</title>
        <authorList>
            <person name="Xu L."/>
            <person name="Wu Y.-H."/>
            <person name="Xu X.-W."/>
        </authorList>
    </citation>
    <scope>NUCLEOTIDE SEQUENCE [LARGE SCALE GENOMIC DNA]</scope>
    <source>
        <strain evidence="3 4">DY32-46</strain>
    </source>
</reference>
<feature type="region of interest" description="Disordered" evidence="1">
    <location>
        <begin position="239"/>
        <end position="291"/>
    </location>
</feature>
<dbReference type="AlphaFoldDB" id="A0A346XXP4"/>
<keyword evidence="4" id="KW-1185">Reference proteome</keyword>
<evidence type="ECO:0000313" key="3">
    <source>
        <dbReference type="EMBL" id="AXV06991.1"/>
    </source>
</evidence>
<feature type="domain" description="DUF3071" evidence="2">
    <location>
        <begin position="1"/>
        <end position="220"/>
    </location>
</feature>
<accession>A0A346XXP4</accession>
<evidence type="ECO:0000313" key="4">
    <source>
        <dbReference type="Proteomes" id="UP000264006"/>
    </source>
</evidence>
<name>A0A346XXP4_9ACTN</name>
<gene>
    <name evidence="3" type="ORF">DVS28_a2309</name>
</gene>
<dbReference type="GO" id="GO:0003677">
    <property type="term" value="F:DNA binding"/>
    <property type="evidence" value="ECO:0007669"/>
    <property type="project" value="UniProtKB-KW"/>
</dbReference>
<dbReference type="InterPro" id="IPR047682">
    <property type="entry name" value="SepH-like"/>
</dbReference>
<dbReference type="NCBIfam" id="NF040712">
    <property type="entry name" value="SepH"/>
    <property type="match status" value="1"/>
</dbReference>
<dbReference type="KEGG" id="euz:DVS28_a2309"/>
<proteinExistence type="predicted"/>
<dbReference type="Proteomes" id="UP000264006">
    <property type="component" value="Chromosome"/>
</dbReference>
<evidence type="ECO:0000256" key="1">
    <source>
        <dbReference type="SAM" id="MobiDB-lite"/>
    </source>
</evidence>
<organism evidence="3 4">
    <name type="scientific">Euzebya pacifica</name>
    <dbReference type="NCBI Taxonomy" id="1608957"/>
    <lineage>
        <taxon>Bacteria</taxon>
        <taxon>Bacillati</taxon>
        <taxon>Actinomycetota</taxon>
        <taxon>Nitriliruptoria</taxon>
        <taxon>Euzebyales</taxon>
    </lineage>
</organism>
<sequence length="291" mass="31553">MQALDLVGCTADMTHLVLVDPSTGERFRARLTTQLITTLVEMLESSDDDRLSLLREVTSAATHDVSVAPVDADAPSPAAALVSLGTLTVGQAPRAKLDGSASRLSPSEIQRLLRAGKAPESVAEQAGVSLDWVLRWFQPIAAEQGKVITSVLGGRQEREGFGLSDDLIGDSVRTNLLARDVEPDEEDVQWSASRPEGRPYWTVTLRFTEGERVRRATWRYDIGTGRVSPRDDLAVDLGWTAPITHPSPGRMHHSGGEPAPAPQDRAGPPPPPAPRPNRWAPPTPPSPRRQR</sequence>
<evidence type="ECO:0000259" key="2">
    <source>
        <dbReference type="Pfam" id="PF11268"/>
    </source>
</evidence>
<dbReference type="Pfam" id="PF11268">
    <property type="entry name" value="DUF3071"/>
    <property type="match status" value="1"/>
</dbReference>
<keyword evidence="3" id="KW-0238">DNA-binding</keyword>
<protein>
    <submittedName>
        <fullName evidence="3">Putative DNA-binding protein</fullName>
    </submittedName>
</protein>
<dbReference type="RefSeq" id="WP_114591557.1">
    <property type="nucleotide sequence ID" value="NZ_CP031165.1"/>
</dbReference>